<comment type="caution">
    <text evidence="11">The sequence shown here is derived from an EMBL/GenBank/DDBJ whole genome shotgun (WGS) entry which is preliminary data.</text>
</comment>
<keyword evidence="5 9" id="KW-1133">Transmembrane helix</keyword>
<feature type="transmembrane region" description="Helical" evidence="9">
    <location>
        <begin position="44"/>
        <end position="63"/>
    </location>
</feature>
<evidence type="ECO:0000256" key="3">
    <source>
        <dbReference type="ARBA" id="ARBA00022618"/>
    </source>
</evidence>
<dbReference type="AlphaFoldDB" id="Q0YPT9"/>
<reference evidence="11 12" key="1">
    <citation type="submission" date="2006-07" db="EMBL/GenBank/DDBJ databases">
        <title>Annotation of the draft genome assembly of Chlorobium ferroxidans DSM 13031.</title>
        <authorList>
            <consortium name="US DOE Joint Genome Institute (JGI-ORNL)"/>
            <person name="Larimer F."/>
            <person name="Land M."/>
            <person name="Hauser L."/>
        </authorList>
    </citation>
    <scope>NUCLEOTIDE SEQUENCE [LARGE SCALE GENOMIC DNA]</scope>
    <source>
        <strain evidence="11 12">DSM 13031</strain>
    </source>
</reference>
<sequence length="297" mass="33286">MPDSEFQQYKGEPVESAPQEYPEAGDKGGAFDPQVPAYSGNWKALLFVMVIVLSALFALAQYASHWKKEVVVREVVIDGLSILSRSELAANLKGYQGKNLQQLDAAEIRKRVVASPYVKEAVISKELNGIVRIRILERVPVALTVIGGRVMAIDREGFLLPARAALSGQVPKLLEVRGISRLRTARNGLQQLAIRDSYLLQQFLDALASTDYAPLLVREFHFEENNHSCFVAVQAPTRFIVGNDGNFKEKLKKFEIFWQKVVSIKGFGTFETVDLRFRDRIFTRDPVSPEVPQVNPL</sequence>
<protein>
    <submittedName>
        <fullName evidence="11">FtsQ protein, putative</fullName>
    </submittedName>
</protein>
<keyword evidence="7" id="KW-0131">Cell cycle</keyword>
<accession>Q0YPT9</accession>
<dbReference type="InterPro" id="IPR034746">
    <property type="entry name" value="POTRA"/>
</dbReference>
<keyword evidence="12" id="KW-1185">Reference proteome</keyword>
<dbReference type="GO" id="GO:0016020">
    <property type="term" value="C:membrane"/>
    <property type="evidence" value="ECO:0007669"/>
    <property type="project" value="UniProtKB-SubCell"/>
</dbReference>
<reference evidence="11 12" key="2">
    <citation type="submission" date="2006-07" db="EMBL/GenBank/DDBJ databases">
        <title>Sequencing of the draft genome and assembly of Chlorobium ferroxidans DSM 13031.</title>
        <authorList>
            <consortium name="US DOE Joint Genome Institute (JGI-PGF)"/>
            <person name="Copeland A."/>
            <person name="Lucas S."/>
            <person name="Lapidus A."/>
            <person name="Barry K."/>
            <person name="Glavina del Rio T."/>
            <person name="Dalin E."/>
            <person name="Tice H."/>
            <person name="Bruce D."/>
            <person name="Pitluck S."/>
            <person name="Richardson P."/>
        </authorList>
    </citation>
    <scope>NUCLEOTIDE SEQUENCE [LARGE SCALE GENOMIC DNA]</scope>
    <source>
        <strain evidence="11 12">DSM 13031</strain>
    </source>
</reference>
<dbReference type="PANTHER" id="PTHR35851">
    <property type="entry name" value="CELL DIVISION PROTEIN FTSQ"/>
    <property type="match status" value="1"/>
</dbReference>
<name>Q0YPT9_9CHLB</name>
<evidence type="ECO:0000256" key="7">
    <source>
        <dbReference type="ARBA" id="ARBA00023306"/>
    </source>
</evidence>
<keyword evidence="6 9" id="KW-0472">Membrane</keyword>
<dbReference type="EMBL" id="AASE01000023">
    <property type="protein sequence ID" value="EAT58322.1"/>
    <property type="molecule type" value="Genomic_DNA"/>
</dbReference>
<dbReference type="Proteomes" id="UP000004162">
    <property type="component" value="Unassembled WGS sequence"/>
</dbReference>
<gene>
    <name evidence="11" type="ORF">CferDRAFT_0438</name>
</gene>
<evidence type="ECO:0000313" key="11">
    <source>
        <dbReference type="EMBL" id="EAT58322.1"/>
    </source>
</evidence>
<evidence type="ECO:0000256" key="6">
    <source>
        <dbReference type="ARBA" id="ARBA00023136"/>
    </source>
</evidence>
<evidence type="ECO:0000256" key="4">
    <source>
        <dbReference type="ARBA" id="ARBA00022692"/>
    </source>
</evidence>
<keyword evidence="2" id="KW-1003">Cell membrane</keyword>
<organism evidence="11 12">
    <name type="scientific">Chlorobium ferrooxidans DSM 13031</name>
    <dbReference type="NCBI Taxonomy" id="377431"/>
    <lineage>
        <taxon>Bacteria</taxon>
        <taxon>Pseudomonadati</taxon>
        <taxon>Chlorobiota</taxon>
        <taxon>Chlorobiia</taxon>
        <taxon>Chlorobiales</taxon>
        <taxon>Chlorobiaceae</taxon>
        <taxon>Chlorobium/Pelodictyon group</taxon>
        <taxon>Chlorobium</taxon>
    </lineage>
</organism>
<evidence type="ECO:0000256" key="9">
    <source>
        <dbReference type="SAM" id="Phobius"/>
    </source>
</evidence>
<keyword evidence="4 9" id="KW-0812">Transmembrane</keyword>
<dbReference type="Pfam" id="PF08478">
    <property type="entry name" value="POTRA_1"/>
    <property type="match status" value="1"/>
</dbReference>
<evidence type="ECO:0000256" key="2">
    <source>
        <dbReference type="ARBA" id="ARBA00022475"/>
    </source>
</evidence>
<evidence type="ECO:0000259" key="10">
    <source>
        <dbReference type="PROSITE" id="PS51779"/>
    </source>
</evidence>
<evidence type="ECO:0000256" key="8">
    <source>
        <dbReference type="SAM" id="MobiDB-lite"/>
    </source>
</evidence>
<dbReference type="InterPro" id="IPR013685">
    <property type="entry name" value="POTRA_FtsQ_type"/>
</dbReference>
<feature type="region of interest" description="Disordered" evidence="8">
    <location>
        <begin position="1"/>
        <end position="26"/>
    </location>
</feature>
<evidence type="ECO:0000256" key="5">
    <source>
        <dbReference type="ARBA" id="ARBA00022989"/>
    </source>
</evidence>
<keyword evidence="3" id="KW-0132">Cell division</keyword>
<dbReference type="GO" id="GO:0090529">
    <property type="term" value="P:cell septum assembly"/>
    <property type="evidence" value="ECO:0007669"/>
    <property type="project" value="InterPro"/>
</dbReference>
<dbReference type="PANTHER" id="PTHR35851:SF1">
    <property type="entry name" value="CELL DIVISION PROTEIN FTSQ"/>
    <property type="match status" value="1"/>
</dbReference>
<dbReference type="InterPro" id="IPR026579">
    <property type="entry name" value="FtsQ"/>
</dbReference>
<dbReference type="Gene3D" id="3.10.20.310">
    <property type="entry name" value="membrane protein fhac"/>
    <property type="match status" value="1"/>
</dbReference>
<evidence type="ECO:0000313" key="12">
    <source>
        <dbReference type="Proteomes" id="UP000004162"/>
    </source>
</evidence>
<proteinExistence type="predicted"/>
<evidence type="ECO:0000256" key="1">
    <source>
        <dbReference type="ARBA" id="ARBA00004370"/>
    </source>
</evidence>
<comment type="subcellular location">
    <subcellularLocation>
        <location evidence="1">Membrane</location>
    </subcellularLocation>
</comment>
<dbReference type="RefSeq" id="WP_006367078.1">
    <property type="nucleotide sequence ID" value="NZ_AASE01000023.1"/>
</dbReference>
<dbReference type="PROSITE" id="PS51779">
    <property type="entry name" value="POTRA"/>
    <property type="match status" value="1"/>
</dbReference>
<feature type="domain" description="POTRA" evidence="10">
    <location>
        <begin position="70"/>
        <end position="138"/>
    </location>
</feature>